<evidence type="ECO:0000256" key="1">
    <source>
        <dbReference type="SAM" id="MobiDB-lite"/>
    </source>
</evidence>
<dbReference type="AlphaFoldDB" id="A0A915D4Y5"/>
<evidence type="ECO:0000313" key="3">
    <source>
        <dbReference type="WBParaSite" id="jg15627"/>
    </source>
</evidence>
<dbReference type="WBParaSite" id="jg15627">
    <property type="protein sequence ID" value="jg15627"/>
    <property type="gene ID" value="jg15627"/>
</dbReference>
<feature type="region of interest" description="Disordered" evidence="1">
    <location>
        <begin position="1"/>
        <end position="74"/>
    </location>
</feature>
<protein>
    <submittedName>
        <fullName evidence="3">WW domain containing adaptor with coiled-coil</fullName>
    </submittedName>
</protein>
<organism evidence="2 3">
    <name type="scientific">Ditylenchus dipsaci</name>
    <dbReference type="NCBI Taxonomy" id="166011"/>
    <lineage>
        <taxon>Eukaryota</taxon>
        <taxon>Metazoa</taxon>
        <taxon>Ecdysozoa</taxon>
        <taxon>Nematoda</taxon>
        <taxon>Chromadorea</taxon>
        <taxon>Rhabditida</taxon>
        <taxon>Tylenchina</taxon>
        <taxon>Tylenchomorpha</taxon>
        <taxon>Sphaerularioidea</taxon>
        <taxon>Anguinidae</taxon>
        <taxon>Anguininae</taxon>
        <taxon>Ditylenchus</taxon>
    </lineage>
</organism>
<name>A0A915D4Y5_9BILA</name>
<feature type="compositionally biased region" description="Polar residues" evidence="1">
    <location>
        <begin position="43"/>
        <end position="74"/>
    </location>
</feature>
<sequence length="74" mass="7726">MLPKQDSMVVVRSSSPSSKPQTITRSPPPVSPSTAEGSAPRPASSQGQVEESSQLSFSQRSQPISAKNGSARSQ</sequence>
<proteinExistence type="predicted"/>
<feature type="compositionally biased region" description="Low complexity" evidence="1">
    <location>
        <begin position="7"/>
        <end position="18"/>
    </location>
</feature>
<reference evidence="3" key="1">
    <citation type="submission" date="2022-11" db="UniProtKB">
        <authorList>
            <consortium name="WormBaseParasite"/>
        </authorList>
    </citation>
    <scope>IDENTIFICATION</scope>
</reference>
<dbReference type="Proteomes" id="UP000887574">
    <property type="component" value="Unplaced"/>
</dbReference>
<accession>A0A915D4Y5</accession>
<keyword evidence="2" id="KW-1185">Reference proteome</keyword>
<evidence type="ECO:0000313" key="2">
    <source>
        <dbReference type="Proteomes" id="UP000887574"/>
    </source>
</evidence>